<name>A0ABR1ZLJ0_9ROSI</name>
<dbReference type="PANTHER" id="PTHR33672:SF24">
    <property type="entry name" value="OS01G0798600 PROTEIN"/>
    <property type="match status" value="1"/>
</dbReference>
<sequence>MALSIPNQRMLDQKLSLQKEKQISVDPLSLRESFSSSMGDTSFNMMLPPIDAPQPDSAVPPPLLQPPPLPPAKHKFLTSTVSTSIPSSPRFHSILSSKNSKIASQQSPPLVDHESVGDLWHRDRSGLITDPDVKDDGFRKSIDFKCGALCFFLPGFGKGKPVRPRMTETIDIENNLISRTVSLEKFECGSWASSTFIPEHGIDDDDGDSAMNLFFDLPLELIRNFGDDADLPVSSAFVFDNTEMKGFVKKGSTPIGVSVTGKKSYESDGHVRFSRLRNSDESLFSRA</sequence>
<dbReference type="Proteomes" id="UP001396334">
    <property type="component" value="Unassembled WGS sequence"/>
</dbReference>
<accession>A0ABR1ZLJ0</accession>
<dbReference type="InterPro" id="IPR040340">
    <property type="entry name" value="CEST/Y3IP1"/>
</dbReference>
<reference evidence="1 2" key="1">
    <citation type="journal article" date="2024" name="G3 (Bethesda)">
        <title>Genome assembly of Hibiscus sabdariffa L. provides insights into metabolisms of medicinal natural products.</title>
        <authorList>
            <person name="Kim T."/>
        </authorList>
    </citation>
    <scope>NUCLEOTIDE SEQUENCE [LARGE SCALE GENOMIC DNA]</scope>
    <source>
        <strain evidence="1">TK-2024</strain>
        <tissue evidence="1">Old leaves</tissue>
    </source>
</reference>
<organism evidence="1 2">
    <name type="scientific">Hibiscus sabdariffa</name>
    <name type="common">roselle</name>
    <dbReference type="NCBI Taxonomy" id="183260"/>
    <lineage>
        <taxon>Eukaryota</taxon>
        <taxon>Viridiplantae</taxon>
        <taxon>Streptophyta</taxon>
        <taxon>Embryophyta</taxon>
        <taxon>Tracheophyta</taxon>
        <taxon>Spermatophyta</taxon>
        <taxon>Magnoliopsida</taxon>
        <taxon>eudicotyledons</taxon>
        <taxon>Gunneridae</taxon>
        <taxon>Pentapetalae</taxon>
        <taxon>rosids</taxon>
        <taxon>malvids</taxon>
        <taxon>Malvales</taxon>
        <taxon>Malvaceae</taxon>
        <taxon>Malvoideae</taxon>
        <taxon>Hibiscus</taxon>
    </lineage>
</organism>
<gene>
    <name evidence="1" type="ORF">V6N11_074123</name>
</gene>
<evidence type="ECO:0000313" key="2">
    <source>
        <dbReference type="Proteomes" id="UP001396334"/>
    </source>
</evidence>
<evidence type="ECO:0000313" key="1">
    <source>
        <dbReference type="EMBL" id="KAK8481495.1"/>
    </source>
</evidence>
<dbReference type="PANTHER" id="PTHR33672">
    <property type="entry name" value="YCF3-INTERACTING PROTEIN 1, CHLOROPLASTIC"/>
    <property type="match status" value="1"/>
</dbReference>
<protein>
    <submittedName>
        <fullName evidence="1">Uncharacterized protein</fullName>
    </submittedName>
</protein>
<keyword evidence="2" id="KW-1185">Reference proteome</keyword>
<dbReference type="EMBL" id="JBBPBN010000900">
    <property type="protein sequence ID" value="KAK8481495.1"/>
    <property type="molecule type" value="Genomic_DNA"/>
</dbReference>
<proteinExistence type="predicted"/>
<comment type="caution">
    <text evidence="1">The sequence shown here is derived from an EMBL/GenBank/DDBJ whole genome shotgun (WGS) entry which is preliminary data.</text>
</comment>